<reference evidence="2" key="1">
    <citation type="journal article" date="2019" name="Int. J. Syst. Evol. Microbiol.">
        <title>The Global Catalogue of Microorganisms (GCM) 10K type strain sequencing project: providing services to taxonomists for standard genome sequencing and annotation.</title>
        <authorList>
            <consortium name="The Broad Institute Genomics Platform"/>
            <consortium name="The Broad Institute Genome Sequencing Center for Infectious Disease"/>
            <person name="Wu L."/>
            <person name="Ma J."/>
        </authorList>
    </citation>
    <scope>NUCLEOTIDE SEQUENCE [LARGE SCALE GENOMIC DNA]</scope>
    <source>
        <strain evidence="2">JCM 17224</strain>
    </source>
</reference>
<evidence type="ECO:0000313" key="1">
    <source>
        <dbReference type="EMBL" id="GAA4000030.1"/>
    </source>
</evidence>
<protein>
    <submittedName>
        <fullName evidence="1">Uncharacterized protein</fullName>
    </submittedName>
</protein>
<accession>A0ABP7RNB7</accession>
<dbReference type="Proteomes" id="UP001500567">
    <property type="component" value="Unassembled WGS sequence"/>
</dbReference>
<dbReference type="EMBL" id="BAABDJ010000006">
    <property type="protein sequence ID" value="GAA4000030.1"/>
    <property type="molecule type" value="Genomic_DNA"/>
</dbReference>
<sequence length="81" mass="8514">MSFTRSAAADDAADAAAAAAADDDSIIDLTGRPAVSIPAPAAPLVTPPLMPYFTSYHHYSRPAQLGDLYEQPLGLQRNEVT</sequence>
<comment type="caution">
    <text evidence="1">The sequence shown here is derived from an EMBL/GenBank/DDBJ whole genome shotgun (WGS) entry which is preliminary data.</text>
</comment>
<organism evidence="1 2">
    <name type="scientific">Hymenobacter fastidiosus</name>
    <dbReference type="NCBI Taxonomy" id="486264"/>
    <lineage>
        <taxon>Bacteria</taxon>
        <taxon>Pseudomonadati</taxon>
        <taxon>Bacteroidota</taxon>
        <taxon>Cytophagia</taxon>
        <taxon>Cytophagales</taxon>
        <taxon>Hymenobacteraceae</taxon>
        <taxon>Hymenobacter</taxon>
    </lineage>
</organism>
<keyword evidence="2" id="KW-1185">Reference proteome</keyword>
<name>A0ABP7RNB7_9BACT</name>
<evidence type="ECO:0000313" key="2">
    <source>
        <dbReference type="Proteomes" id="UP001500567"/>
    </source>
</evidence>
<gene>
    <name evidence="1" type="ORF">GCM10022408_08810</name>
</gene>
<dbReference type="RefSeq" id="WP_345071256.1">
    <property type="nucleotide sequence ID" value="NZ_BAABDJ010000006.1"/>
</dbReference>
<proteinExistence type="predicted"/>